<comment type="caution">
    <text evidence="2">The sequence shown here is derived from an EMBL/GenBank/DDBJ whole genome shotgun (WGS) entry which is preliminary data.</text>
</comment>
<dbReference type="RefSeq" id="WP_343886354.1">
    <property type="nucleotide sequence ID" value="NZ_BAAAKI010000014.1"/>
</dbReference>
<proteinExistence type="predicted"/>
<accession>A0ABW1X090</accession>
<dbReference type="EMBL" id="JBHSUA010000006">
    <property type="protein sequence ID" value="MFC6395612.1"/>
    <property type="molecule type" value="Genomic_DNA"/>
</dbReference>
<name>A0ABW1X090_9ACTN</name>
<dbReference type="Pfam" id="PF09903">
    <property type="entry name" value="DUF2130"/>
    <property type="match status" value="1"/>
</dbReference>
<protein>
    <submittedName>
        <fullName evidence="2">DUF2130 domain-containing protein</fullName>
    </submittedName>
</protein>
<organism evidence="2 3">
    <name type="scientific">Luteococcus sanguinis</name>
    <dbReference type="NCBI Taxonomy" id="174038"/>
    <lineage>
        <taxon>Bacteria</taxon>
        <taxon>Bacillati</taxon>
        <taxon>Actinomycetota</taxon>
        <taxon>Actinomycetes</taxon>
        <taxon>Propionibacteriales</taxon>
        <taxon>Propionibacteriaceae</taxon>
        <taxon>Luteococcus</taxon>
    </lineage>
</organism>
<evidence type="ECO:0000313" key="2">
    <source>
        <dbReference type="EMBL" id="MFC6395612.1"/>
    </source>
</evidence>
<feature type="coiled-coil region" evidence="1">
    <location>
        <begin position="40"/>
        <end position="78"/>
    </location>
</feature>
<feature type="coiled-coil region" evidence="1">
    <location>
        <begin position="105"/>
        <end position="183"/>
    </location>
</feature>
<reference evidence="3" key="1">
    <citation type="journal article" date="2019" name="Int. J. Syst. Evol. Microbiol.">
        <title>The Global Catalogue of Microorganisms (GCM) 10K type strain sequencing project: providing services to taxonomists for standard genome sequencing and annotation.</title>
        <authorList>
            <consortium name="The Broad Institute Genomics Platform"/>
            <consortium name="The Broad Institute Genome Sequencing Center for Infectious Disease"/>
            <person name="Wu L."/>
            <person name="Ma J."/>
        </authorList>
    </citation>
    <scope>NUCLEOTIDE SEQUENCE [LARGE SCALE GENOMIC DNA]</scope>
    <source>
        <strain evidence="3">CGMCC 1.15277</strain>
    </source>
</reference>
<dbReference type="Proteomes" id="UP001596266">
    <property type="component" value="Unassembled WGS sequence"/>
</dbReference>
<keyword evidence="1" id="KW-0175">Coiled coil</keyword>
<sequence>MNVQCPKCGASINLDDAAYAQIALQVRDAAFEEALAGRLAEAEERRTAEVQLAVEKAKSEVEKQHAKVAAELAAIKKELAEEKKVSKAEQTLAVRTVQAEKSAEIQRLRAELDAKDTAAELARTQAVTAVEKEREAALAELKQVRVEKDASERNTKDRYDLQIKELNEQIKQARDFKARLSTKMVGETLEQHCEIEFTRIRATAFPRAYFEKDNDASSGTKGDYIFRELTEDGVEAVSIMFEMKNESDTTATKHRNEDFLAKLDKDRREKGCEYAVLVSMLESDSELFNSGIVDMSHRFEKMYVIRPQFFIPMITLLRNASLGAVGYRRELALVKAQNIDITKFEENLFDFQAAFGKYYGYASDHFTKGMDQIDRIIDQLTKLRDSLRLVDKNLRLANDKAQGVSVKRLTKDNPTMQAKFEALGGKELPELTSGESEEVPD</sequence>
<dbReference type="PIRSF" id="PIRSF005850">
    <property type="entry name" value="UCP005850"/>
    <property type="match status" value="1"/>
</dbReference>
<keyword evidence="3" id="KW-1185">Reference proteome</keyword>
<dbReference type="InterPro" id="IPR019219">
    <property type="entry name" value="DUF2130"/>
</dbReference>
<evidence type="ECO:0000313" key="3">
    <source>
        <dbReference type="Proteomes" id="UP001596266"/>
    </source>
</evidence>
<gene>
    <name evidence="2" type="ORF">ACFP57_01195</name>
</gene>
<evidence type="ECO:0000256" key="1">
    <source>
        <dbReference type="SAM" id="Coils"/>
    </source>
</evidence>